<dbReference type="Proteomes" id="UP000567179">
    <property type="component" value="Unassembled WGS sequence"/>
</dbReference>
<accession>A0A8H5F595</accession>
<gene>
    <name evidence="1" type="ORF">D9619_011111</name>
</gene>
<evidence type="ECO:0000313" key="2">
    <source>
        <dbReference type="Proteomes" id="UP000567179"/>
    </source>
</evidence>
<dbReference type="EMBL" id="JAACJJ010000016">
    <property type="protein sequence ID" value="KAF5324161.1"/>
    <property type="molecule type" value="Genomic_DNA"/>
</dbReference>
<organism evidence="1 2">
    <name type="scientific">Psilocybe cf. subviscida</name>
    <dbReference type="NCBI Taxonomy" id="2480587"/>
    <lineage>
        <taxon>Eukaryota</taxon>
        <taxon>Fungi</taxon>
        <taxon>Dikarya</taxon>
        <taxon>Basidiomycota</taxon>
        <taxon>Agaricomycotina</taxon>
        <taxon>Agaricomycetes</taxon>
        <taxon>Agaricomycetidae</taxon>
        <taxon>Agaricales</taxon>
        <taxon>Agaricineae</taxon>
        <taxon>Strophariaceae</taxon>
        <taxon>Psilocybe</taxon>
    </lineage>
</organism>
<name>A0A8H5F595_9AGAR</name>
<sequence>MLPSRAGLAKPFSLRVFSAYSSPLTMRLGAVLLFLASLSAFMVHAAPIPAQSMTSVVGCIAPSGAYDAAESTFTLKSPYTNGHGYTQHHAPVQYTHPPPNFAVTERENAETVVIVRRKSLGAKIRAAFHHLGHKIKHAFQKVGHFIKHAAKKVVHFIKHTGAKIVKVATKIAATVGKVAGKVASFIPGGQAIAPSLNKASSTLNSVSDGIHTHIGGKLGKAMKGMNIAQKVTGIIPGGK</sequence>
<keyword evidence="2" id="KW-1185">Reference proteome</keyword>
<protein>
    <submittedName>
        <fullName evidence="1">Uncharacterized protein</fullName>
    </submittedName>
</protein>
<dbReference type="AlphaFoldDB" id="A0A8H5F595"/>
<evidence type="ECO:0000313" key="1">
    <source>
        <dbReference type="EMBL" id="KAF5324161.1"/>
    </source>
</evidence>
<proteinExistence type="predicted"/>
<comment type="caution">
    <text evidence="1">The sequence shown here is derived from an EMBL/GenBank/DDBJ whole genome shotgun (WGS) entry which is preliminary data.</text>
</comment>
<dbReference type="OrthoDB" id="3058140at2759"/>
<reference evidence="1 2" key="1">
    <citation type="journal article" date="2020" name="ISME J.">
        <title>Uncovering the hidden diversity of litter-decomposition mechanisms in mushroom-forming fungi.</title>
        <authorList>
            <person name="Floudas D."/>
            <person name="Bentzer J."/>
            <person name="Ahren D."/>
            <person name="Johansson T."/>
            <person name="Persson P."/>
            <person name="Tunlid A."/>
        </authorList>
    </citation>
    <scope>NUCLEOTIDE SEQUENCE [LARGE SCALE GENOMIC DNA]</scope>
    <source>
        <strain evidence="1 2">CBS 101986</strain>
    </source>
</reference>